<dbReference type="Proteomes" id="UP000515163">
    <property type="component" value="Unplaced"/>
</dbReference>
<name>A0A6P8HCE1_ACTTE</name>
<feature type="transmembrane region" description="Helical" evidence="1">
    <location>
        <begin position="227"/>
        <end position="250"/>
    </location>
</feature>
<dbReference type="AlphaFoldDB" id="A0A6P8HCE1"/>
<accession>A0A6P8HCE1</accession>
<feature type="transmembrane region" description="Helical" evidence="1">
    <location>
        <begin position="95"/>
        <end position="119"/>
    </location>
</feature>
<evidence type="ECO:0000313" key="2">
    <source>
        <dbReference type="Proteomes" id="UP000515163"/>
    </source>
</evidence>
<keyword evidence="2" id="KW-1185">Reference proteome</keyword>
<dbReference type="OrthoDB" id="10291119at2759"/>
<feature type="transmembrane region" description="Helical" evidence="1">
    <location>
        <begin position="60"/>
        <end position="83"/>
    </location>
</feature>
<feature type="transmembrane region" description="Helical" evidence="1">
    <location>
        <begin position="131"/>
        <end position="153"/>
    </location>
</feature>
<feature type="transmembrane region" description="Helical" evidence="1">
    <location>
        <begin position="262"/>
        <end position="284"/>
    </location>
</feature>
<dbReference type="GeneID" id="116287793"/>
<organism evidence="2 3">
    <name type="scientific">Actinia tenebrosa</name>
    <name type="common">Australian red waratah sea anemone</name>
    <dbReference type="NCBI Taxonomy" id="6105"/>
    <lineage>
        <taxon>Eukaryota</taxon>
        <taxon>Metazoa</taxon>
        <taxon>Cnidaria</taxon>
        <taxon>Anthozoa</taxon>
        <taxon>Hexacorallia</taxon>
        <taxon>Actiniaria</taxon>
        <taxon>Actiniidae</taxon>
        <taxon>Actinia</taxon>
    </lineage>
</organism>
<protein>
    <submittedName>
        <fullName evidence="3">Uncharacterized protein LOC116287793 isoform X1</fullName>
    </submittedName>
</protein>
<gene>
    <name evidence="3" type="primary">LOC116287793</name>
</gene>
<keyword evidence="1" id="KW-1133">Transmembrane helix</keyword>
<reference evidence="3" key="1">
    <citation type="submission" date="2025-08" db="UniProtKB">
        <authorList>
            <consortium name="RefSeq"/>
        </authorList>
    </citation>
    <scope>IDENTIFICATION</scope>
    <source>
        <tissue evidence="3">Tentacle</tissue>
    </source>
</reference>
<dbReference type="KEGG" id="aten:116287793"/>
<feature type="transmembrane region" description="Helical" evidence="1">
    <location>
        <begin position="165"/>
        <end position="190"/>
    </location>
</feature>
<keyword evidence="1" id="KW-0812">Transmembrane</keyword>
<sequence length="444" mass="51219">MKKIRTFLSESLKNECTESKEQEHSNKIPSSHTSLQATLMTAKLNTFIVEALSNYTHKSFITFFTVGLIFLICIIIEFGRQIWTTSTSTKPEAILVYYLGLVLAVCIFSLTFFLLFVFWEVLQHAIDRTTWGYNCLRVLFFIVDVITAVKWYSAAIQARSDGIQYIIMASYIKAGSLALLGFLFLMWCMYRQCKNKTFQSLLKLKLSFLIFLSIHITLLVAFKHQGISWQTTALVCCLFYLSLALCVMVFSQCSEEISGLVIQIKITDLLIVLYVIIISLFLAVHYDMDCDNHCGEHTLPSTQIKINQNLDDLDITKVVVREFTEFKELTHKINQTRKDYNLENCDNRCGEHTLPSTQIKINQNLDDLDITKVVVGEFTEFKELTHKINQTRKDYNLENCDNHCGEHTLPSTRIKINQNLDDLDITKVVVREFTEFKELTCKIN</sequence>
<evidence type="ECO:0000313" key="3">
    <source>
        <dbReference type="RefSeq" id="XP_031550347.1"/>
    </source>
</evidence>
<keyword evidence="1" id="KW-0472">Membrane</keyword>
<dbReference type="RefSeq" id="XP_031550347.1">
    <property type="nucleotide sequence ID" value="XM_031694487.1"/>
</dbReference>
<proteinExistence type="predicted"/>
<dbReference type="InParanoid" id="A0A6P8HCE1"/>
<feature type="transmembrane region" description="Helical" evidence="1">
    <location>
        <begin position="202"/>
        <end position="221"/>
    </location>
</feature>
<evidence type="ECO:0000256" key="1">
    <source>
        <dbReference type="SAM" id="Phobius"/>
    </source>
</evidence>